<feature type="compositionally biased region" description="Polar residues" evidence="1">
    <location>
        <begin position="860"/>
        <end position="880"/>
    </location>
</feature>
<dbReference type="Gene3D" id="3.40.50.300">
    <property type="entry name" value="P-loop containing nucleotide triphosphate hydrolases"/>
    <property type="match status" value="1"/>
</dbReference>
<accession>A0ABR8BKT8</accession>
<organism evidence="3 4">
    <name type="scientific">Nostoc parmelioides FACHB-3921</name>
    <dbReference type="NCBI Taxonomy" id="2692909"/>
    <lineage>
        <taxon>Bacteria</taxon>
        <taxon>Bacillati</taxon>
        <taxon>Cyanobacteriota</taxon>
        <taxon>Cyanophyceae</taxon>
        <taxon>Nostocales</taxon>
        <taxon>Nostocaceae</taxon>
        <taxon>Nostoc</taxon>
    </lineage>
</organism>
<evidence type="ECO:0000259" key="2">
    <source>
        <dbReference type="Pfam" id="PF08706"/>
    </source>
</evidence>
<evidence type="ECO:0000256" key="1">
    <source>
        <dbReference type="SAM" id="MobiDB-lite"/>
    </source>
</evidence>
<dbReference type="RefSeq" id="WP_190570293.1">
    <property type="nucleotide sequence ID" value="NZ_JACJQL010000048.1"/>
</dbReference>
<name>A0ABR8BKT8_9NOSO</name>
<protein>
    <recommendedName>
        <fullName evidence="2">Bacteriophage/plasmid primase P4 C-terminal domain-containing protein</fullName>
    </recommendedName>
</protein>
<feature type="compositionally biased region" description="Low complexity" evidence="1">
    <location>
        <begin position="1020"/>
        <end position="1035"/>
    </location>
</feature>
<feature type="compositionally biased region" description="Basic and acidic residues" evidence="1">
    <location>
        <begin position="881"/>
        <end position="907"/>
    </location>
</feature>
<proteinExistence type="predicted"/>
<dbReference type="Proteomes" id="UP000621307">
    <property type="component" value="Unassembled WGS sequence"/>
</dbReference>
<reference evidence="3 4" key="1">
    <citation type="journal article" date="2020" name="ISME J.">
        <title>Comparative genomics reveals insights into cyanobacterial evolution and habitat adaptation.</title>
        <authorList>
            <person name="Chen M.Y."/>
            <person name="Teng W.K."/>
            <person name="Zhao L."/>
            <person name="Hu C.X."/>
            <person name="Zhou Y.K."/>
            <person name="Han B.P."/>
            <person name="Song L.R."/>
            <person name="Shu W.S."/>
        </authorList>
    </citation>
    <scope>NUCLEOTIDE SEQUENCE [LARGE SCALE GENOMIC DNA]</scope>
    <source>
        <strain evidence="3 4">FACHB-3921</strain>
    </source>
</reference>
<feature type="domain" description="Bacteriophage/plasmid primase P4 C-terminal" evidence="2">
    <location>
        <begin position="372"/>
        <end position="514"/>
    </location>
</feature>
<keyword evidence="4" id="KW-1185">Reference proteome</keyword>
<dbReference type="EMBL" id="JACJQL010000048">
    <property type="protein sequence ID" value="MBD2254289.1"/>
    <property type="molecule type" value="Genomic_DNA"/>
</dbReference>
<sequence length="1093" mass="121189">MVAQFSSSTAIAGSDSFDIRNFIDQLEPTRVKNKYICPVCGGHNLSINPNNGKYSCYNECLHRDIREAIKPWSQVLEERKLGSTPSASPLPIKAKKPACPPKVLDVDPSQLRICRLSGEITTPQPVTPDFVPKSVSSRLLASGATPSELKEITVIEYDYGEERKAHRFSCPCAAKDKGTVKTFSVSRIDPITNLVAWNKQGKWPAYRQSEAIAMIKTTEGIPVVLGHEGEKCVEAARTQGLASITWVGSSSDGEIMHSLGQMKTVTGKDFLLAYCVDNDSTGWNKARRIEEICSQAGVGFVAIDLLKIQPSLQDKGDVADIFESGMTGDELVELILQQIEEITTQKQQLLAQDTLDVADDGESEPDNTFLQKGFNTLYGETKWMCADGKLYYWHGKGYRYSPDAVERRRITNYCNSYPVMKKKGDSFVITYPYAKPNKVKELLEWVKLRVEIDPQLLNPPGVNCTNGVLAIDWSGPIPRPVLEEHDPDKHFFTYEPLVKYDPLANPKHCDRLLGCLDSPQQQILLRNLGASLDLAEVRKRRGRETKVILACGLGANGKDSIRQVVSIIYGHQGMTSCSLADFVAYDEGRKFALAPLVNSRVNWASENPQTTRLDKIQSLKLFATGNVLHSERKGKDHIEYNPNAIGIYNLNETPPLYGTIQATIDRIVALIFDKTFKNNPDPNNPKELLADPRFAYDVDFVQECVAPAFLNKMIAGLQALIVEGIDYSCTQQALEEIQAENSHLFQFCKDTGLAYNHSGIVTAFDIWQRLENWYIDNGTLSFEESSNGKVKAIWQEQSKPSDKTVKAINQALPRIKALFPKAKLTTVPHPSGKRKLQALQGISFDNVPMSITGTPIAIRDNSTPNSTPNPHQQSQINQDFHTTHTSDEGLDEKNDSGQQKADLDPQPKSDINVNVNRADQDWDGNLESKSEINPNVDCENEVEGAPLVWEVCDEVPARDTASSTGVKSGVPDELIAMPESLLTTEVESQQKSVDVAEVGLQGEEEASQQTVNVQRDEQPKSSTPGSTPGSTSGLSMEEEIIGNVVLIRECIAWQSWGMIAELTQKWAGEFKSAVWKQLTLEEREAVKQLKALE</sequence>
<evidence type="ECO:0000313" key="3">
    <source>
        <dbReference type="EMBL" id="MBD2254289.1"/>
    </source>
</evidence>
<dbReference type="Pfam" id="PF08706">
    <property type="entry name" value="D5_N"/>
    <property type="match status" value="1"/>
</dbReference>
<dbReference type="SUPFAM" id="SSF52540">
    <property type="entry name" value="P-loop containing nucleoside triphosphate hydrolases"/>
    <property type="match status" value="1"/>
</dbReference>
<dbReference type="InterPro" id="IPR027417">
    <property type="entry name" value="P-loop_NTPase"/>
</dbReference>
<evidence type="ECO:0000313" key="4">
    <source>
        <dbReference type="Proteomes" id="UP000621307"/>
    </source>
</evidence>
<feature type="region of interest" description="Disordered" evidence="1">
    <location>
        <begin position="1002"/>
        <end position="1035"/>
    </location>
</feature>
<gene>
    <name evidence="3" type="ORF">H6G14_23890</name>
</gene>
<feature type="region of interest" description="Disordered" evidence="1">
    <location>
        <begin position="853"/>
        <end position="913"/>
    </location>
</feature>
<comment type="caution">
    <text evidence="3">The sequence shown here is derived from an EMBL/GenBank/DDBJ whole genome shotgun (WGS) entry which is preliminary data.</text>
</comment>
<dbReference type="InterPro" id="IPR014818">
    <property type="entry name" value="Phage/plasmid_primase_P4_C"/>
</dbReference>